<comment type="catalytic activity">
    <reaction evidence="6">
        <text>cytidine(1402) in 16S rRNA + S-adenosyl-L-methionine = 2'-O-methylcytidine(1402) in 16S rRNA + S-adenosyl-L-homocysteine + H(+)</text>
        <dbReference type="Rhea" id="RHEA:42924"/>
        <dbReference type="Rhea" id="RHEA-COMP:10285"/>
        <dbReference type="Rhea" id="RHEA-COMP:10286"/>
        <dbReference type="ChEBI" id="CHEBI:15378"/>
        <dbReference type="ChEBI" id="CHEBI:57856"/>
        <dbReference type="ChEBI" id="CHEBI:59789"/>
        <dbReference type="ChEBI" id="CHEBI:74495"/>
        <dbReference type="ChEBI" id="CHEBI:82748"/>
        <dbReference type="EC" id="2.1.1.198"/>
    </reaction>
</comment>
<dbReference type="STRING" id="1963862.B4O97_07450"/>
<keyword evidence="9" id="KW-1185">Reference proteome</keyword>
<dbReference type="InterPro" id="IPR014776">
    <property type="entry name" value="4pyrrole_Mease_sub2"/>
</dbReference>
<dbReference type="GO" id="GO:0005737">
    <property type="term" value="C:cytoplasm"/>
    <property type="evidence" value="ECO:0007669"/>
    <property type="project" value="UniProtKB-SubCell"/>
</dbReference>
<comment type="caution">
    <text evidence="8">The sequence shown here is derived from an EMBL/GenBank/DDBJ whole genome shotgun (WGS) entry which is preliminary data.</text>
</comment>
<gene>
    <name evidence="6" type="primary">rsmI</name>
    <name evidence="8" type="ORF">B4O97_07450</name>
</gene>
<evidence type="ECO:0000256" key="6">
    <source>
        <dbReference type="HAMAP-Rule" id="MF_01877"/>
    </source>
</evidence>
<dbReference type="PROSITE" id="PS01296">
    <property type="entry name" value="RSMI"/>
    <property type="match status" value="1"/>
</dbReference>
<dbReference type="RefSeq" id="WP_083049682.1">
    <property type="nucleotide sequence ID" value="NZ_MWQY01000007.1"/>
</dbReference>
<comment type="similarity">
    <text evidence="6">Belongs to the methyltransferase superfamily. RsmI family.</text>
</comment>
<keyword evidence="4 6" id="KW-0808">Transferase</keyword>
<dbReference type="PANTHER" id="PTHR46111:SF1">
    <property type="entry name" value="RIBOSOMAL RNA SMALL SUBUNIT METHYLTRANSFERASE I"/>
    <property type="match status" value="1"/>
</dbReference>
<organism evidence="8 9">
    <name type="scientific">Marispirochaeta aestuarii</name>
    <dbReference type="NCBI Taxonomy" id="1963862"/>
    <lineage>
        <taxon>Bacteria</taxon>
        <taxon>Pseudomonadati</taxon>
        <taxon>Spirochaetota</taxon>
        <taxon>Spirochaetia</taxon>
        <taxon>Spirochaetales</taxon>
        <taxon>Spirochaetaceae</taxon>
        <taxon>Marispirochaeta</taxon>
    </lineage>
</organism>
<keyword evidence="5 6" id="KW-0949">S-adenosyl-L-methionine</keyword>
<dbReference type="InterPro" id="IPR000878">
    <property type="entry name" value="4pyrrol_Mease"/>
</dbReference>
<evidence type="ECO:0000256" key="4">
    <source>
        <dbReference type="ARBA" id="ARBA00022679"/>
    </source>
</evidence>
<dbReference type="EMBL" id="MWQY01000007">
    <property type="protein sequence ID" value="ORC35897.1"/>
    <property type="molecule type" value="Genomic_DNA"/>
</dbReference>
<keyword evidence="1 6" id="KW-0963">Cytoplasm</keyword>
<dbReference type="CDD" id="cd11648">
    <property type="entry name" value="RsmI"/>
    <property type="match status" value="1"/>
</dbReference>
<dbReference type="HAMAP" id="MF_01877">
    <property type="entry name" value="16SrRNA_methyltr_I"/>
    <property type="match status" value="1"/>
</dbReference>
<reference evidence="8 9" key="1">
    <citation type="submission" date="2017-03" db="EMBL/GenBank/DDBJ databases">
        <title>Draft Genome sequence of Marispirochaeta sp. strain JC444.</title>
        <authorList>
            <person name="Shivani Y."/>
            <person name="Subhash Y."/>
            <person name="Sasikala C."/>
            <person name="Ramana C."/>
        </authorList>
    </citation>
    <scope>NUCLEOTIDE SEQUENCE [LARGE SCALE GENOMIC DNA]</scope>
    <source>
        <strain evidence="8 9">JC444</strain>
    </source>
</reference>
<name>A0A1Y1RZ48_9SPIO</name>
<comment type="subcellular location">
    <subcellularLocation>
        <location evidence="6">Cytoplasm</location>
    </subcellularLocation>
</comment>
<dbReference type="InterPro" id="IPR035996">
    <property type="entry name" value="4pyrrol_Methylase_sf"/>
</dbReference>
<dbReference type="Proteomes" id="UP000192343">
    <property type="component" value="Unassembled WGS sequence"/>
</dbReference>
<feature type="domain" description="Tetrapyrrole methylase" evidence="7">
    <location>
        <begin position="4"/>
        <end position="197"/>
    </location>
</feature>
<dbReference type="NCBIfam" id="TIGR00096">
    <property type="entry name" value="16S rRNA (cytidine(1402)-2'-O)-methyltransferase"/>
    <property type="match status" value="1"/>
</dbReference>
<dbReference type="OrthoDB" id="9809084at2"/>
<dbReference type="InterPro" id="IPR014777">
    <property type="entry name" value="4pyrrole_Mease_sub1"/>
</dbReference>
<comment type="function">
    <text evidence="6">Catalyzes the 2'-O-methylation of the ribose of cytidine 1402 (C1402) in 16S rRNA.</text>
</comment>
<dbReference type="EC" id="2.1.1.198" evidence="6"/>
<dbReference type="Gene3D" id="3.40.1010.10">
    <property type="entry name" value="Cobalt-precorrin-4 Transmethylase, Domain 1"/>
    <property type="match status" value="1"/>
</dbReference>
<protein>
    <recommendedName>
        <fullName evidence="6">Ribosomal RNA small subunit methyltransferase I</fullName>
        <ecNumber evidence="6">2.1.1.198</ecNumber>
    </recommendedName>
    <alternativeName>
        <fullName evidence="6">16S rRNA 2'-O-ribose C1402 methyltransferase</fullName>
    </alternativeName>
    <alternativeName>
        <fullName evidence="6">rRNA (cytidine-2'-O-)-methyltransferase RsmI</fullName>
    </alternativeName>
</protein>
<dbReference type="InterPro" id="IPR008189">
    <property type="entry name" value="rRNA_ssu_MeTfrase_I"/>
</dbReference>
<evidence type="ECO:0000256" key="1">
    <source>
        <dbReference type="ARBA" id="ARBA00022490"/>
    </source>
</evidence>
<evidence type="ECO:0000313" key="8">
    <source>
        <dbReference type="EMBL" id="ORC35897.1"/>
    </source>
</evidence>
<proteinExistence type="inferred from homology"/>
<keyword evidence="2 6" id="KW-0698">rRNA processing</keyword>
<accession>A0A1Y1RZ48</accession>
<dbReference type="Gene3D" id="3.30.950.10">
    <property type="entry name" value="Methyltransferase, Cobalt-precorrin-4 Transmethylase, Domain 2"/>
    <property type="match status" value="1"/>
</dbReference>
<evidence type="ECO:0000259" key="7">
    <source>
        <dbReference type="Pfam" id="PF00590"/>
    </source>
</evidence>
<sequence length="241" mass="26292">MGSLFIVATPIGNLGDITFRAVEVLKNVEVIACEDTRQTVKLLNAYGIRKHLMSCRAGNEAKAAEKLVEHLSGGADVAYASDAGTPGLSDPGAVLCNLVRDAGFPVVPLPGASAFAALISVAGFGGRTVTFDGFMSPREGRRKRRLAELLEREENFILYESPFRILKLLKNLAELAPDRRICLGREMTKIHEEFLRGYPADILTELGERSSIKGEFAIMVEGRNFSQSYGENDDNVSERKG</sequence>
<dbReference type="PIRSF" id="PIRSF005917">
    <property type="entry name" value="MTase_YraL"/>
    <property type="match status" value="1"/>
</dbReference>
<dbReference type="AlphaFoldDB" id="A0A1Y1RZ48"/>
<dbReference type="PANTHER" id="PTHR46111">
    <property type="entry name" value="RIBOSOMAL RNA SMALL SUBUNIT METHYLTRANSFERASE I"/>
    <property type="match status" value="1"/>
</dbReference>
<evidence type="ECO:0000256" key="2">
    <source>
        <dbReference type="ARBA" id="ARBA00022552"/>
    </source>
</evidence>
<keyword evidence="3 6" id="KW-0489">Methyltransferase</keyword>
<evidence type="ECO:0000313" key="9">
    <source>
        <dbReference type="Proteomes" id="UP000192343"/>
    </source>
</evidence>
<evidence type="ECO:0000256" key="5">
    <source>
        <dbReference type="ARBA" id="ARBA00022691"/>
    </source>
</evidence>
<dbReference type="FunFam" id="3.40.1010.10:FF:000007">
    <property type="entry name" value="Ribosomal RNA small subunit methyltransferase I"/>
    <property type="match status" value="1"/>
</dbReference>
<dbReference type="GO" id="GO:0070677">
    <property type="term" value="F:rRNA (cytosine-2'-O-)-methyltransferase activity"/>
    <property type="evidence" value="ECO:0007669"/>
    <property type="project" value="UniProtKB-UniRule"/>
</dbReference>
<dbReference type="InterPro" id="IPR018063">
    <property type="entry name" value="SAM_MeTrfase_RsmI_CS"/>
</dbReference>
<dbReference type="SUPFAM" id="SSF53790">
    <property type="entry name" value="Tetrapyrrole methylase"/>
    <property type="match status" value="1"/>
</dbReference>
<evidence type="ECO:0000256" key="3">
    <source>
        <dbReference type="ARBA" id="ARBA00022603"/>
    </source>
</evidence>
<dbReference type="Pfam" id="PF00590">
    <property type="entry name" value="TP_methylase"/>
    <property type="match status" value="1"/>
</dbReference>